<protein>
    <submittedName>
        <fullName evidence="3">Uncharacterized protein</fullName>
    </submittedName>
</protein>
<reference evidence="3" key="1">
    <citation type="submission" date="2020-11" db="EMBL/GenBank/DDBJ databases">
        <title>Kefir isolates.</title>
        <authorList>
            <person name="Marcisauskas S."/>
            <person name="Kim Y."/>
            <person name="Blasche S."/>
        </authorList>
    </citation>
    <scope>NUCLEOTIDE SEQUENCE</scope>
    <source>
        <strain evidence="3">Olga-1</strain>
    </source>
</reference>
<feature type="transmembrane region" description="Helical" evidence="2">
    <location>
        <begin position="20"/>
        <end position="42"/>
    </location>
</feature>
<evidence type="ECO:0000256" key="2">
    <source>
        <dbReference type="SAM" id="Phobius"/>
    </source>
</evidence>
<keyword evidence="2" id="KW-1133">Transmembrane helix</keyword>
<gene>
    <name evidence="3" type="ORF">C6P40_001825</name>
</gene>
<name>A0A9P6WJ02_9ASCO</name>
<dbReference type="AlphaFoldDB" id="A0A9P6WJ02"/>
<dbReference type="EMBL" id="PUHW01000211">
    <property type="protein sequence ID" value="KAG0687821.1"/>
    <property type="molecule type" value="Genomic_DNA"/>
</dbReference>
<evidence type="ECO:0000313" key="3">
    <source>
        <dbReference type="EMBL" id="KAG0687821.1"/>
    </source>
</evidence>
<evidence type="ECO:0000313" key="4">
    <source>
        <dbReference type="Proteomes" id="UP000697127"/>
    </source>
</evidence>
<comment type="caution">
    <text evidence="3">The sequence shown here is derived from an EMBL/GenBank/DDBJ whole genome shotgun (WGS) entry which is preliminary data.</text>
</comment>
<keyword evidence="2" id="KW-0472">Membrane</keyword>
<dbReference type="Proteomes" id="UP000697127">
    <property type="component" value="Unassembled WGS sequence"/>
</dbReference>
<feature type="region of interest" description="Disordered" evidence="1">
    <location>
        <begin position="386"/>
        <end position="415"/>
    </location>
</feature>
<sequence length="549" mass="64288">MSLLSPFKWAFNLIYKIVILILKISLFILAISIIIPIAITLFNYLKFYYTKYESTLAVLLINYLIWRANRDLIAKYYETYFFTNNFSDSKILNLLIENLQKITIYFNTLPEYSKYNLSLPDYGNYNFNSVNTSDPPRIILTKLSTEILGKKFNPYQILNDLSINDKISKDYIIKLNNSINNNEIKSSVDFKIFNIKYFYPDIGKLNARLDSYHLAFLEVTINSSKGFDRFLNYWIDRGHYLSFQNFNRTFSNSLEFGPFKNFNNKDLLCYVASISYDIQEFLYNLKNMNDISNLIQSTGSTYDLLFKSRIFHHNYLRFKNPKCVQPISINKKPKSIDNKNNKNQIETKNLNLKLNGVNYHQTKYNNDIPIVTTGVIQVTPVFFDNETSSTNKSNKPENESTKPKNESPHDTQEQYFPYKSDKDNYYLNLYITDDYLTKPKEFAENESYPVLIDKSQQGSYVGETYLYFEGIKSYDPGHNIKETFFDGKKTHKFPSKFVDFTIQLDGKLYHNTLSVIPYDVDPGFTLLLGLDFLNKLPENAPKPKKQSEM</sequence>
<organism evidence="3 4">
    <name type="scientific">Pichia californica</name>
    <dbReference type="NCBI Taxonomy" id="460514"/>
    <lineage>
        <taxon>Eukaryota</taxon>
        <taxon>Fungi</taxon>
        <taxon>Dikarya</taxon>
        <taxon>Ascomycota</taxon>
        <taxon>Saccharomycotina</taxon>
        <taxon>Pichiomycetes</taxon>
        <taxon>Pichiales</taxon>
        <taxon>Pichiaceae</taxon>
        <taxon>Pichia</taxon>
    </lineage>
</organism>
<keyword evidence="4" id="KW-1185">Reference proteome</keyword>
<accession>A0A9P6WJ02</accession>
<feature type="compositionally biased region" description="Basic and acidic residues" evidence="1">
    <location>
        <begin position="394"/>
        <end position="412"/>
    </location>
</feature>
<evidence type="ECO:0000256" key="1">
    <source>
        <dbReference type="SAM" id="MobiDB-lite"/>
    </source>
</evidence>
<keyword evidence="2" id="KW-0812">Transmembrane</keyword>
<proteinExistence type="predicted"/>